<feature type="region of interest" description="Disordered" evidence="16">
    <location>
        <begin position="1417"/>
        <end position="1436"/>
    </location>
</feature>
<dbReference type="GO" id="GO:0038023">
    <property type="term" value="F:signaling receptor activity"/>
    <property type="evidence" value="ECO:0007669"/>
    <property type="project" value="InterPro"/>
</dbReference>
<evidence type="ECO:0000256" key="16">
    <source>
        <dbReference type="SAM" id="MobiDB-lite"/>
    </source>
</evidence>
<dbReference type="SUPFAM" id="SSF53850">
    <property type="entry name" value="Periplasmic binding protein-like II"/>
    <property type="match status" value="1"/>
</dbReference>
<dbReference type="Gene3D" id="1.10.287.70">
    <property type="match status" value="1"/>
</dbReference>
<evidence type="ECO:0000259" key="18">
    <source>
        <dbReference type="SMART" id="SM00079"/>
    </source>
</evidence>
<name>A0AAN9TT74_9HEMI</name>
<feature type="region of interest" description="Disordered" evidence="16">
    <location>
        <begin position="1268"/>
        <end position="1288"/>
    </location>
</feature>
<evidence type="ECO:0000256" key="9">
    <source>
        <dbReference type="ARBA" id="ARBA00023170"/>
    </source>
</evidence>
<comment type="similarity">
    <text evidence="2">Belongs to the glutamate-gated ion channel (TC 1.A.10.1) family.</text>
</comment>
<dbReference type="Gene3D" id="3.40.50.2300">
    <property type="match status" value="1"/>
</dbReference>
<keyword evidence="7" id="KW-0406">Ion transport</keyword>
<feature type="site" description="Interaction with the cone snail toxin Con-ikot-ikot" evidence="14">
    <location>
        <position position="886"/>
    </location>
</feature>
<feature type="compositionally biased region" description="Polar residues" evidence="16">
    <location>
        <begin position="1268"/>
        <end position="1282"/>
    </location>
</feature>
<keyword evidence="15" id="KW-1015">Disulfide bond</keyword>
<dbReference type="SMART" id="SM00918">
    <property type="entry name" value="Lig_chan-Glu_bd"/>
    <property type="match status" value="1"/>
</dbReference>
<proteinExistence type="inferred from homology"/>
<dbReference type="GO" id="GO:0015276">
    <property type="term" value="F:ligand-gated monoatomic ion channel activity"/>
    <property type="evidence" value="ECO:0007669"/>
    <property type="project" value="InterPro"/>
</dbReference>
<feature type="region of interest" description="Disordered" evidence="16">
    <location>
        <begin position="220"/>
        <end position="247"/>
    </location>
</feature>
<evidence type="ECO:0000256" key="14">
    <source>
        <dbReference type="PIRSR" id="PIRSR601508-2"/>
    </source>
</evidence>
<sequence>MARPFIVKLGMFRAKVRTHSSEALLSDVSKSTKGVIVLICEGADAKRVIEESKKLNMVNGDFVWLWIDTGAMLVKERNVKLERISKESNFVVEMRKVRHTPNLFVDENLINSTTTTRSANISHNGSSASVNRYKKSCKTRDNNLVASNIPNCNNNSNRSALYENKTETYKPKLLILPVTNSTTNNEILPSHSSKMASISALMKHHFSLYRKKSWRMVKDDKYSKQHDDKSSTRTPIRLKQTDAGNKQQNDTSFLSVINETNPLSGRLINANASDNGVDVRDIQKVPKGSSFNENNFLIAKRKRNDKYLNRSMAGLSFFNLTDLEDDKESKDVIRELTEDVLKKRIGQNVSQATILHDSVANYEVPLFLENMSTPLLKNKTLPEMPVGVLALQLMPAKVDKSFVKSSLKVLIGTLKEVIVRRADLKLPNMLDFPRISCFDFSPDTHHHGPISTMDEFVQNLKLSVREALAGRTKFNDTHFEELQNSSLTAKFKILNLVSEENIAHNKSGLNLSKVKKVNATAKESRKWRTIGSMTGEESVHLETIVWPGGDIIPVSTGRGSRSIFRIVTAFAPPFVMIGELDEDGQCLRGIECHQFLTSDKDNLTLLFNEMERNEEEIEVNVLDRIQAETKHIWDGIDDIRSHHFGQQFKTNCCYGLSMDLLENVAEELEFDFQLYVVADGLFGSRTSSENNEIKWNGIMGDLISGAAHMSFSPLSVSSSRSKFIDFSVPYFFSGVSFLAAPKASTDIPLLAFLLPFSANLWIAIFTSLNVTAIAVAIYEWLSPFGLNPWGRQRSKNFGIASAYWVLWALLCGHLIQFKAPKSWPNKFLINIWGGFSVIYIASYTANIAALIAGLFFHTAVVDHHDRSLLSQRVGAPKSSAAEYYIRTTNPMLWDHMQRYSVISVAEGVQLLKNGSLDILIADTPILDYYRATDHKCKLQKVGDSINDDTYAIGMMKGFPLKDSISAVIAKYSSNGYMDILQEKWYGGLPCFKLDTDMAQPRPLGVAAVAGVFLMLGLGVLIGCLILLSEHLFYKYTLPSLRKKPKSSIWKSRNVMFFSQKLYRFINCVELVSPHHAARELVHTLKQGQITSLFQKSVKRKEHEQRRQQQKSKTQFFEMIQEIRRVQQEERKSSYKSEGGKTSPRKKYGKNQQILLSPTGLLKHRSKLSPGRLDFARRFSKDVFRSKSSGNLEISRLGSDVSMSTGHFVDFNDAQTIGRRLSHGATDNSPPDINTRRASQFLRDDSSHPEMSPCGSDLLEYNAAAKCTSSTPSDTNVKSPNLASSSTSSHVLSPRRLSSSIFSRDIGPFAARKFSNVDSSSFKGCKSKTQPKFCTPRLTLNNEDYLACEGGNCSEPTNHIENRFYRDSATRTGSVKSNEHIIQIVIPSDSEETVADSRHDQPVSPYRRYSSGLDYCRSTADQSGSAAEEMSDDSKPKIIMHLPKKKKQSTTNTESCKDQDTTPLNRLSVNELLNLAQLSETELKESLLKAIAEKNPT</sequence>
<dbReference type="PRINTS" id="PR00177">
    <property type="entry name" value="NMDARECEPTOR"/>
</dbReference>
<evidence type="ECO:0000256" key="7">
    <source>
        <dbReference type="ARBA" id="ARBA00023065"/>
    </source>
</evidence>
<keyword evidence="11" id="KW-1071">Ligand-gated ion channel</keyword>
<feature type="transmembrane region" description="Helical" evidence="17">
    <location>
        <begin position="1003"/>
        <end position="1027"/>
    </location>
</feature>
<dbReference type="SMART" id="SM00079">
    <property type="entry name" value="PBPe"/>
    <property type="match status" value="1"/>
</dbReference>
<evidence type="ECO:0000256" key="11">
    <source>
        <dbReference type="ARBA" id="ARBA00023286"/>
    </source>
</evidence>
<evidence type="ECO:0000256" key="13">
    <source>
        <dbReference type="PIRSR" id="PIRSR601508-1"/>
    </source>
</evidence>
<evidence type="ECO:0000256" key="15">
    <source>
        <dbReference type="PIRSR" id="PIRSR601508-3"/>
    </source>
</evidence>
<keyword evidence="6 17" id="KW-1133">Transmembrane helix</keyword>
<evidence type="ECO:0000256" key="2">
    <source>
        <dbReference type="ARBA" id="ARBA00008685"/>
    </source>
</evidence>
<dbReference type="Pfam" id="PF00060">
    <property type="entry name" value="Lig_chan"/>
    <property type="match status" value="1"/>
</dbReference>
<evidence type="ECO:0000256" key="6">
    <source>
        <dbReference type="ARBA" id="ARBA00022989"/>
    </source>
</evidence>
<reference evidence="20 21" key="1">
    <citation type="submission" date="2024-03" db="EMBL/GenBank/DDBJ databases">
        <title>Adaptation during the transition from Ophiocordyceps entomopathogen to insect associate is accompanied by gene loss and intensified selection.</title>
        <authorList>
            <person name="Ward C.M."/>
            <person name="Onetto C.A."/>
            <person name="Borneman A.R."/>
        </authorList>
    </citation>
    <scope>NUCLEOTIDE SEQUENCE [LARGE SCALE GENOMIC DNA]</scope>
    <source>
        <strain evidence="20">AWRI1</strain>
        <tissue evidence="20">Single Adult Female</tissue>
    </source>
</reference>
<organism evidence="20 21">
    <name type="scientific">Parthenolecanium corni</name>
    <dbReference type="NCBI Taxonomy" id="536013"/>
    <lineage>
        <taxon>Eukaryota</taxon>
        <taxon>Metazoa</taxon>
        <taxon>Ecdysozoa</taxon>
        <taxon>Arthropoda</taxon>
        <taxon>Hexapoda</taxon>
        <taxon>Insecta</taxon>
        <taxon>Pterygota</taxon>
        <taxon>Neoptera</taxon>
        <taxon>Paraneoptera</taxon>
        <taxon>Hemiptera</taxon>
        <taxon>Sternorrhyncha</taxon>
        <taxon>Coccoidea</taxon>
        <taxon>Coccidae</taxon>
        <taxon>Parthenolecanium</taxon>
    </lineage>
</organism>
<evidence type="ECO:0000256" key="4">
    <source>
        <dbReference type="ARBA" id="ARBA00022475"/>
    </source>
</evidence>
<feature type="region of interest" description="Disordered" evidence="16">
    <location>
        <begin position="1126"/>
        <end position="1147"/>
    </location>
</feature>
<dbReference type="InterPro" id="IPR001508">
    <property type="entry name" value="Iono_Glu_rcpt_met"/>
</dbReference>
<keyword evidence="12" id="KW-0407">Ion channel</keyword>
<keyword evidence="21" id="KW-1185">Reference proteome</keyword>
<feature type="binding site" evidence="13">
    <location>
        <position position="922"/>
    </location>
    <ligand>
        <name>L-glutamate</name>
        <dbReference type="ChEBI" id="CHEBI:29985"/>
    </ligand>
</feature>
<keyword evidence="8 17" id="KW-0472">Membrane</keyword>
<dbReference type="FunFam" id="3.40.190.10:FF:000324">
    <property type="entry name" value="Predicted protein"/>
    <property type="match status" value="1"/>
</dbReference>
<feature type="transmembrane region" description="Helical" evidence="17">
    <location>
        <begin position="752"/>
        <end position="777"/>
    </location>
</feature>
<evidence type="ECO:0000256" key="17">
    <source>
        <dbReference type="SAM" id="Phobius"/>
    </source>
</evidence>
<feature type="compositionally biased region" description="Basic and acidic residues" evidence="16">
    <location>
        <begin position="1126"/>
        <end position="1138"/>
    </location>
</feature>
<feature type="binding site" evidence="13">
    <location>
        <position position="715"/>
    </location>
    <ligand>
        <name>L-glutamate</name>
        <dbReference type="ChEBI" id="CHEBI:29985"/>
    </ligand>
</feature>
<dbReference type="GO" id="GO:0005886">
    <property type="term" value="C:plasma membrane"/>
    <property type="evidence" value="ECO:0007669"/>
    <property type="project" value="UniProtKB-SubCell"/>
</dbReference>
<comment type="subcellular location">
    <subcellularLocation>
        <location evidence="1">Cell membrane</location>
        <topology evidence="1">Multi-pass membrane protein</topology>
    </subcellularLocation>
</comment>
<feature type="site" description="Crucial to convey clamshell closure to channel opening" evidence="14">
    <location>
        <position position="860"/>
    </location>
</feature>
<evidence type="ECO:0008006" key="22">
    <source>
        <dbReference type="Google" id="ProtNLM"/>
    </source>
</evidence>
<dbReference type="PANTHER" id="PTHR18966">
    <property type="entry name" value="IONOTROPIC GLUTAMATE RECEPTOR"/>
    <property type="match status" value="1"/>
</dbReference>
<feature type="disulfide bond" evidence="15">
    <location>
        <begin position="936"/>
        <end position="990"/>
    </location>
</feature>
<feature type="compositionally biased region" description="Basic and acidic residues" evidence="16">
    <location>
        <begin position="220"/>
        <end position="231"/>
    </location>
</feature>
<dbReference type="EMBL" id="JBBCAQ010000006">
    <property type="protein sequence ID" value="KAK7603462.1"/>
    <property type="molecule type" value="Genomic_DNA"/>
</dbReference>
<keyword evidence="5 17" id="KW-0812">Transmembrane</keyword>
<evidence type="ECO:0000256" key="12">
    <source>
        <dbReference type="ARBA" id="ARBA00023303"/>
    </source>
</evidence>
<feature type="binding site" evidence="13">
    <location>
        <position position="720"/>
    </location>
    <ligand>
        <name>L-glutamate</name>
        <dbReference type="ChEBI" id="CHEBI:29985"/>
    </ligand>
</feature>
<dbReference type="InterPro" id="IPR015683">
    <property type="entry name" value="Ionotropic_Glu_rcpt"/>
</dbReference>
<evidence type="ECO:0000259" key="19">
    <source>
        <dbReference type="SMART" id="SM00918"/>
    </source>
</evidence>
<accession>A0AAN9TT74</accession>
<dbReference type="Gene3D" id="3.40.190.10">
    <property type="entry name" value="Periplasmic binding protein-like II"/>
    <property type="match status" value="2"/>
</dbReference>
<evidence type="ECO:0000256" key="3">
    <source>
        <dbReference type="ARBA" id="ARBA00022448"/>
    </source>
</evidence>
<dbReference type="FunFam" id="1.10.287.70:FF:000191">
    <property type="entry name" value="Glutamate receptor ionotropic, NMDA 3A"/>
    <property type="match status" value="1"/>
</dbReference>
<keyword evidence="10" id="KW-0325">Glycoprotein</keyword>
<evidence type="ECO:0000313" key="21">
    <source>
        <dbReference type="Proteomes" id="UP001367676"/>
    </source>
</evidence>
<protein>
    <recommendedName>
        <fullName evidence="22">Ionotropic glutamate receptor C-terminal domain-containing protein</fullName>
    </recommendedName>
</protein>
<feature type="domain" description="Ionotropic glutamate receptor L-glutamate and glycine-binding" evidence="19">
    <location>
        <begin position="643"/>
        <end position="704"/>
    </location>
</feature>
<evidence type="ECO:0000256" key="1">
    <source>
        <dbReference type="ARBA" id="ARBA00004651"/>
    </source>
</evidence>
<feature type="transmembrane region" description="Helical" evidence="17">
    <location>
        <begin position="827"/>
        <end position="856"/>
    </location>
</feature>
<feature type="site" description="Interaction with the cone snail toxin Con-ikot-ikot" evidence="14">
    <location>
        <position position="970"/>
    </location>
</feature>
<dbReference type="InterPro" id="IPR019594">
    <property type="entry name" value="Glu/Gly-bd"/>
</dbReference>
<feature type="domain" description="Ionotropic glutamate receptor C-terminal" evidence="18">
    <location>
        <begin position="641"/>
        <end position="987"/>
    </location>
</feature>
<dbReference type="InterPro" id="IPR001320">
    <property type="entry name" value="Iontro_rcpt_C"/>
</dbReference>
<comment type="caution">
    <text evidence="20">The sequence shown here is derived from an EMBL/GenBank/DDBJ whole genome shotgun (WGS) entry which is preliminary data.</text>
</comment>
<feature type="binding site" evidence="13">
    <location>
        <position position="713"/>
    </location>
    <ligand>
        <name>L-glutamate</name>
        <dbReference type="ChEBI" id="CHEBI:29985"/>
    </ligand>
</feature>
<evidence type="ECO:0000256" key="8">
    <source>
        <dbReference type="ARBA" id="ARBA00023136"/>
    </source>
</evidence>
<feature type="transmembrane region" description="Helical" evidence="17">
    <location>
        <begin position="797"/>
        <end position="815"/>
    </location>
</feature>
<dbReference type="Proteomes" id="UP001367676">
    <property type="component" value="Unassembled WGS sequence"/>
</dbReference>
<evidence type="ECO:0000256" key="10">
    <source>
        <dbReference type="ARBA" id="ARBA00023180"/>
    </source>
</evidence>
<dbReference type="Pfam" id="PF10613">
    <property type="entry name" value="Lig_chan-Glu_bd"/>
    <property type="match status" value="1"/>
</dbReference>
<evidence type="ECO:0000313" key="20">
    <source>
        <dbReference type="EMBL" id="KAK7603462.1"/>
    </source>
</evidence>
<keyword evidence="9" id="KW-0675">Receptor</keyword>
<keyword evidence="4" id="KW-1003">Cell membrane</keyword>
<gene>
    <name evidence="20" type="ORF">V9T40_003461</name>
</gene>
<feature type="region of interest" description="Disordered" evidence="16">
    <location>
        <begin position="1441"/>
        <end position="1462"/>
    </location>
</feature>
<dbReference type="FunFam" id="3.40.190.10:FF:000599">
    <property type="entry name" value="Glutamate [NMDA] receptor subunit 3A, putative"/>
    <property type="match status" value="1"/>
</dbReference>
<keyword evidence="3" id="KW-0813">Transport</keyword>
<evidence type="ECO:0000256" key="5">
    <source>
        <dbReference type="ARBA" id="ARBA00022692"/>
    </source>
</evidence>
<feature type="site" description="Interaction with the cone snail toxin Con-ikot-ikot" evidence="14">
    <location>
        <position position="685"/>
    </location>
</feature>